<dbReference type="AlphaFoldDB" id="A0AA40DPU0"/>
<sequence length="231" mass="25619">MTTAAKIVLLDIEGTVCPISFVKDVLFPYALEALPDTLKAQWDAPQFAQYRNAFPAEHAVNETAFTDHVKDLMSRDVKAPYLKSLQGYLWETGYQAGQLKAPLFPDVAPKFASWAEKGVHIIIYSSGSVPAQKLLFGHTNGEPANLIPAITDFFDTVNAGPKTEVSSYEKIASKHADYPADQWLFLSDNVKEVEAAEQAGMQSFIVDRPGNAELSDEARRQHKVIRTFDEL</sequence>
<dbReference type="InterPro" id="IPR027511">
    <property type="entry name" value="ENOPH1_eukaryotes"/>
</dbReference>
<keyword evidence="6 8" id="KW-0486">Methionine biosynthesis</keyword>
<proteinExistence type="inferred from homology"/>
<evidence type="ECO:0000313" key="10">
    <source>
        <dbReference type="Proteomes" id="UP001172102"/>
    </source>
</evidence>
<protein>
    <recommendedName>
        <fullName evidence="8">Enolase-phosphatase E1</fullName>
        <ecNumber evidence="8">3.1.3.77</ecNumber>
    </recommendedName>
    <alternativeName>
        <fullName evidence="8">2,3-diketo-5-methylthio-1-phosphopentane phosphatase</fullName>
    </alternativeName>
</protein>
<comment type="subunit">
    <text evidence="8">Monomer.</text>
</comment>
<dbReference type="InterPro" id="IPR023214">
    <property type="entry name" value="HAD_sf"/>
</dbReference>
<feature type="binding site" evidence="8">
    <location>
        <begin position="125"/>
        <end position="126"/>
    </location>
    <ligand>
        <name>substrate</name>
    </ligand>
</feature>
<dbReference type="SUPFAM" id="SSF56784">
    <property type="entry name" value="HAD-like"/>
    <property type="match status" value="1"/>
</dbReference>
<evidence type="ECO:0000256" key="2">
    <source>
        <dbReference type="ARBA" id="ARBA00022605"/>
    </source>
</evidence>
<dbReference type="EC" id="3.1.3.77" evidence="8"/>
<reference evidence="9" key="1">
    <citation type="submission" date="2023-06" db="EMBL/GenBank/DDBJ databases">
        <title>Genome-scale phylogeny and comparative genomics of the fungal order Sordariales.</title>
        <authorList>
            <consortium name="Lawrence Berkeley National Laboratory"/>
            <person name="Hensen N."/>
            <person name="Bonometti L."/>
            <person name="Westerberg I."/>
            <person name="Brannstrom I.O."/>
            <person name="Guillou S."/>
            <person name="Cros-Aarteil S."/>
            <person name="Calhoun S."/>
            <person name="Haridas S."/>
            <person name="Kuo A."/>
            <person name="Mondo S."/>
            <person name="Pangilinan J."/>
            <person name="Riley R."/>
            <person name="Labutti K."/>
            <person name="Andreopoulos B."/>
            <person name="Lipzen A."/>
            <person name="Chen C."/>
            <person name="Yanf M."/>
            <person name="Daum C."/>
            <person name="Ng V."/>
            <person name="Clum A."/>
            <person name="Steindorff A."/>
            <person name="Ohm R."/>
            <person name="Martin F."/>
            <person name="Silar P."/>
            <person name="Natvig D."/>
            <person name="Lalanne C."/>
            <person name="Gautier V."/>
            <person name="Ament-Velasquez S.L."/>
            <person name="Kruys A."/>
            <person name="Hutchinson M.I."/>
            <person name="Powell A.J."/>
            <person name="Barry K."/>
            <person name="Miller A.N."/>
            <person name="Grigoriev I.V."/>
            <person name="Debuchy R."/>
            <person name="Gladieux P."/>
            <person name="Thoren M.H."/>
            <person name="Johannesson H."/>
        </authorList>
    </citation>
    <scope>NUCLEOTIDE SEQUENCE</scope>
    <source>
        <strain evidence="9">SMH4607-1</strain>
    </source>
</reference>
<keyword evidence="1 8" id="KW-0963">Cytoplasm</keyword>
<keyword evidence="3 8" id="KW-0479">Metal-binding</keyword>
<dbReference type="PANTHER" id="PTHR20371">
    <property type="entry name" value="ENOLASE-PHOSPHATASE E1"/>
    <property type="match status" value="1"/>
</dbReference>
<dbReference type="PANTHER" id="PTHR20371:SF1">
    <property type="entry name" value="ENOLASE-PHOSPHATASE E1"/>
    <property type="match status" value="1"/>
</dbReference>
<keyword evidence="7 8" id="KW-0539">Nucleus</keyword>
<comment type="catalytic activity">
    <reaction evidence="8">
        <text>5-methylsulfanyl-2,3-dioxopentyl phosphate + H2O = 1,2-dihydroxy-5-(methylsulfanyl)pent-1-en-3-one + phosphate</text>
        <dbReference type="Rhea" id="RHEA:21700"/>
        <dbReference type="ChEBI" id="CHEBI:15377"/>
        <dbReference type="ChEBI" id="CHEBI:43474"/>
        <dbReference type="ChEBI" id="CHEBI:49252"/>
        <dbReference type="ChEBI" id="CHEBI:58828"/>
        <dbReference type="EC" id="3.1.3.77"/>
    </reaction>
</comment>
<evidence type="ECO:0000313" key="9">
    <source>
        <dbReference type="EMBL" id="KAK0711140.1"/>
    </source>
</evidence>
<keyword evidence="10" id="KW-1185">Reference proteome</keyword>
<comment type="pathway">
    <text evidence="8">Amino-acid biosynthesis; L-methionine biosynthesis via salvage pathway; L-methionine from S-methyl-5-thio-alpha-D-ribose 1-phosphate: step 3/6.</text>
</comment>
<dbReference type="EMBL" id="JAUKUA010000005">
    <property type="protein sequence ID" value="KAK0711140.1"/>
    <property type="molecule type" value="Genomic_DNA"/>
</dbReference>
<evidence type="ECO:0000256" key="6">
    <source>
        <dbReference type="ARBA" id="ARBA00023167"/>
    </source>
</evidence>
<comment type="cofactor">
    <cofactor evidence="8">
        <name>Mg(2+)</name>
        <dbReference type="ChEBI" id="CHEBI:18420"/>
    </cofactor>
    <text evidence="8">Binds 1 Mg(2+) ion per subunit.</text>
</comment>
<dbReference type="CDD" id="cd01629">
    <property type="entry name" value="HAD_EP"/>
    <property type="match status" value="1"/>
</dbReference>
<dbReference type="InterPro" id="IPR023943">
    <property type="entry name" value="Enolase-ppase_E1"/>
</dbReference>
<evidence type="ECO:0000256" key="7">
    <source>
        <dbReference type="ARBA" id="ARBA00023242"/>
    </source>
</evidence>
<comment type="subcellular location">
    <subcellularLocation>
        <location evidence="8">Cytoplasm</location>
    </subcellularLocation>
    <subcellularLocation>
        <location evidence="8">Nucleus</location>
    </subcellularLocation>
</comment>
<dbReference type="Proteomes" id="UP001172102">
    <property type="component" value="Unassembled WGS sequence"/>
</dbReference>
<dbReference type="SFLD" id="SFLDS00003">
    <property type="entry name" value="Haloacid_Dehalogenase"/>
    <property type="match status" value="1"/>
</dbReference>
<dbReference type="Pfam" id="PF00702">
    <property type="entry name" value="Hydrolase"/>
    <property type="match status" value="1"/>
</dbReference>
<dbReference type="GO" id="GO:0005634">
    <property type="term" value="C:nucleus"/>
    <property type="evidence" value="ECO:0007669"/>
    <property type="project" value="UniProtKB-SubCell"/>
</dbReference>
<dbReference type="HAMAP" id="MF_03117">
    <property type="entry name" value="Salvage_MtnC_euk"/>
    <property type="match status" value="1"/>
</dbReference>
<accession>A0AA40DPU0</accession>
<dbReference type="SFLD" id="SFLDG01129">
    <property type="entry name" value="C1.5:_HAD__Beta-PGM__Phosphata"/>
    <property type="match status" value="1"/>
</dbReference>
<evidence type="ECO:0000256" key="8">
    <source>
        <dbReference type="HAMAP-Rule" id="MF_03117"/>
    </source>
</evidence>
<dbReference type="GO" id="GO:0019509">
    <property type="term" value="P:L-methionine salvage from methylthioadenosine"/>
    <property type="evidence" value="ECO:0007669"/>
    <property type="project" value="UniProtKB-UniRule"/>
</dbReference>
<feature type="binding site" evidence="8">
    <location>
        <position position="162"/>
    </location>
    <ligand>
        <name>substrate</name>
    </ligand>
</feature>
<comment type="pathway">
    <text evidence="8">Amino-acid biosynthesis; L-methionine biosynthesis via salvage pathway; L-methionine from S-methyl-5-thio-alpha-D-ribose 1-phosphate: step 4/6.</text>
</comment>
<evidence type="ECO:0000256" key="3">
    <source>
        <dbReference type="ARBA" id="ARBA00022723"/>
    </source>
</evidence>
<evidence type="ECO:0000256" key="5">
    <source>
        <dbReference type="ARBA" id="ARBA00022842"/>
    </source>
</evidence>
<dbReference type="InterPro" id="IPR036412">
    <property type="entry name" value="HAD-like_sf"/>
</dbReference>
<feature type="binding site" evidence="8">
    <location>
        <position position="11"/>
    </location>
    <ligand>
        <name>Mg(2+)</name>
        <dbReference type="ChEBI" id="CHEBI:18420"/>
    </ligand>
</feature>
<dbReference type="Gene3D" id="3.40.50.1000">
    <property type="entry name" value="HAD superfamily/HAD-like"/>
    <property type="match status" value="1"/>
</dbReference>
<evidence type="ECO:0000256" key="1">
    <source>
        <dbReference type="ARBA" id="ARBA00022490"/>
    </source>
</evidence>
<dbReference type="SFLD" id="SFLDG01133">
    <property type="entry name" value="C1.5.4:_Enolase-phosphatase_Li"/>
    <property type="match status" value="1"/>
</dbReference>
<dbReference type="NCBIfam" id="TIGR01691">
    <property type="entry name" value="enolase-ppase"/>
    <property type="match status" value="1"/>
</dbReference>
<feature type="binding site" evidence="8">
    <location>
        <position position="188"/>
    </location>
    <ligand>
        <name>Mg(2+)</name>
        <dbReference type="ChEBI" id="CHEBI:18420"/>
    </ligand>
</feature>
<dbReference type="GO" id="GO:0043874">
    <property type="term" value="F:acireductone synthase activity"/>
    <property type="evidence" value="ECO:0007669"/>
    <property type="project" value="UniProtKB-EC"/>
</dbReference>
<organism evidence="9 10">
    <name type="scientific">Lasiosphaeris hirsuta</name>
    <dbReference type="NCBI Taxonomy" id="260670"/>
    <lineage>
        <taxon>Eukaryota</taxon>
        <taxon>Fungi</taxon>
        <taxon>Dikarya</taxon>
        <taxon>Ascomycota</taxon>
        <taxon>Pezizomycotina</taxon>
        <taxon>Sordariomycetes</taxon>
        <taxon>Sordariomycetidae</taxon>
        <taxon>Sordariales</taxon>
        <taxon>Lasiosphaeriaceae</taxon>
        <taxon>Lasiosphaeris</taxon>
    </lineage>
</organism>
<dbReference type="Gene3D" id="1.10.720.60">
    <property type="match status" value="1"/>
</dbReference>
<comment type="similarity">
    <text evidence="8">Belongs to the HAD-like hydrolase superfamily. MasA/MtnC family.</text>
</comment>
<comment type="caution">
    <text evidence="9">The sequence shown here is derived from an EMBL/GenBank/DDBJ whole genome shotgun (WGS) entry which is preliminary data.</text>
</comment>
<dbReference type="GO" id="GO:0005737">
    <property type="term" value="C:cytoplasm"/>
    <property type="evidence" value="ECO:0007669"/>
    <property type="project" value="UniProtKB-SubCell"/>
</dbReference>
<feature type="binding site" evidence="8">
    <location>
        <position position="13"/>
    </location>
    <ligand>
        <name>Mg(2+)</name>
        <dbReference type="ChEBI" id="CHEBI:18420"/>
    </ligand>
</feature>
<keyword evidence="2 8" id="KW-0028">Amino-acid biosynthesis</keyword>
<keyword evidence="5 8" id="KW-0460">Magnesium</keyword>
<keyword evidence="4 8" id="KW-0378">Hydrolase</keyword>
<name>A0AA40DPU0_9PEZI</name>
<dbReference type="GO" id="GO:0000287">
    <property type="term" value="F:magnesium ion binding"/>
    <property type="evidence" value="ECO:0007669"/>
    <property type="project" value="UniProtKB-UniRule"/>
</dbReference>
<gene>
    <name evidence="8" type="primary">UTR4</name>
    <name evidence="9" type="ORF">B0H67DRAFT_276478</name>
</gene>
<dbReference type="FunFam" id="1.10.720.60:FF:000007">
    <property type="entry name" value="Enolase-phosphatase E1"/>
    <property type="match status" value="1"/>
</dbReference>
<evidence type="ECO:0000256" key="4">
    <source>
        <dbReference type="ARBA" id="ARBA00022801"/>
    </source>
</evidence>
<comment type="function">
    <text evidence="8">Bifunctional enzyme that catalyzes the enolization of 2,3-diketo-5-methylthiopentyl-1-phosphate (DK-MTP-1-P) into the intermediate 2-hydroxy-3-keto-5-methylthiopentenyl-1-phosphate (HK-MTPenyl-1-P), which is then dephosphorylated to form the acireductone 1,2-dihydroxy-3-keto-5-methylthiopentene (DHK-MTPene).</text>
</comment>